<dbReference type="AlphaFoldDB" id="A0A0M9WK52"/>
<sequence length="113" mass="12761">MANSLPLNIQQVSDLSIRSIPKHSRRKLHLLDYSRFTFSSICSFSDLDSAALQANGPKQLGLLESRASSGIRRRKPYLWEEDTLYQGIQSRATIPVPVWSRAESRALAYIALQ</sequence>
<dbReference type="EMBL" id="LHQQ01000010">
    <property type="protein sequence ID" value="KOS47989.1"/>
    <property type="molecule type" value="Genomic_DNA"/>
</dbReference>
<accession>A0A0M9WK52</accession>
<evidence type="ECO:0000313" key="1">
    <source>
        <dbReference type="EMBL" id="KOS47989.1"/>
    </source>
</evidence>
<dbReference type="OrthoDB" id="10567051at2759"/>
<dbReference type="Proteomes" id="UP000037696">
    <property type="component" value="Unassembled WGS sequence"/>
</dbReference>
<reference evidence="1 2" key="1">
    <citation type="submission" date="2015-08" db="EMBL/GenBank/DDBJ databases">
        <title>Genome sequencing of Penicillium nordicum.</title>
        <authorList>
            <person name="Nguyen H.D."/>
            <person name="Seifert K.A."/>
        </authorList>
    </citation>
    <scope>NUCLEOTIDE SEQUENCE [LARGE SCALE GENOMIC DNA]</scope>
    <source>
        <strain evidence="1 2">DAOMC 185683</strain>
    </source>
</reference>
<comment type="caution">
    <text evidence="1">The sequence shown here is derived from an EMBL/GenBank/DDBJ whole genome shotgun (WGS) entry which is preliminary data.</text>
</comment>
<evidence type="ECO:0000313" key="2">
    <source>
        <dbReference type="Proteomes" id="UP000037696"/>
    </source>
</evidence>
<name>A0A0M9WK52_9EURO</name>
<protein>
    <submittedName>
        <fullName evidence="1">Uncharacterized protein</fullName>
    </submittedName>
</protein>
<organism evidence="1 2">
    <name type="scientific">Penicillium nordicum</name>
    <dbReference type="NCBI Taxonomy" id="229535"/>
    <lineage>
        <taxon>Eukaryota</taxon>
        <taxon>Fungi</taxon>
        <taxon>Dikarya</taxon>
        <taxon>Ascomycota</taxon>
        <taxon>Pezizomycotina</taxon>
        <taxon>Eurotiomycetes</taxon>
        <taxon>Eurotiomycetidae</taxon>
        <taxon>Eurotiales</taxon>
        <taxon>Aspergillaceae</taxon>
        <taxon>Penicillium</taxon>
    </lineage>
</organism>
<keyword evidence="2" id="KW-1185">Reference proteome</keyword>
<gene>
    <name evidence="1" type="ORF">ACN38_g1040</name>
</gene>
<proteinExistence type="predicted"/>